<keyword evidence="3" id="KW-1185">Reference proteome</keyword>
<dbReference type="Proteomes" id="UP000783742">
    <property type="component" value="Unassembled WGS sequence"/>
</dbReference>
<dbReference type="EMBL" id="JAHLQO010000006">
    <property type="protein sequence ID" value="MBU5670101.1"/>
    <property type="molecule type" value="Genomic_DNA"/>
</dbReference>
<dbReference type="Pfam" id="PF01592">
    <property type="entry name" value="NifU_N"/>
    <property type="match status" value="1"/>
</dbReference>
<evidence type="ECO:0000313" key="2">
    <source>
        <dbReference type="EMBL" id="MBU5670101.1"/>
    </source>
</evidence>
<comment type="caution">
    <text evidence="2">The sequence shown here is derived from an EMBL/GenBank/DDBJ whole genome shotgun (WGS) entry which is preliminary data.</text>
</comment>
<evidence type="ECO:0000259" key="1">
    <source>
        <dbReference type="Pfam" id="PF01592"/>
    </source>
</evidence>
<dbReference type="PANTHER" id="PTHR10093">
    <property type="entry name" value="IRON-SULFUR CLUSTER ASSEMBLY ENZYME NIFU HOMOLOG"/>
    <property type="match status" value="1"/>
</dbReference>
<organism evidence="2 3">
    <name type="scientific">Peptoniphilus ovalis</name>
    <dbReference type="NCBI Taxonomy" id="2841503"/>
    <lineage>
        <taxon>Bacteria</taxon>
        <taxon>Bacillati</taxon>
        <taxon>Bacillota</taxon>
        <taxon>Tissierellia</taxon>
        <taxon>Tissierellales</taxon>
        <taxon>Peptoniphilaceae</taxon>
        <taxon>Peptoniphilus</taxon>
    </lineage>
</organism>
<dbReference type="CDD" id="cd06664">
    <property type="entry name" value="IscU_like"/>
    <property type="match status" value="1"/>
</dbReference>
<name>A0ABS6FIU7_9FIRM</name>
<dbReference type="RefSeq" id="WP_216549920.1">
    <property type="nucleotide sequence ID" value="NZ_JAHLQO010000006.1"/>
</dbReference>
<feature type="domain" description="NIF system FeS cluster assembly NifU N-terminal" evidence="1">
    <location>
        <begin position="7"/>
        <end position="127"/>
    </location>
</feature>
<proteinExistence type="predicted"/>
<evidence type="ECO:0000313" key="3">
    <source>
        <dbReference type="Proteomes" id="UP000783742"/>
    </source>
</evidence>
<dbReference type="InterPro" id="IPR002871">
    <property type="entry name" value="NIF_FeS_clus_asmbl_NifU_N"/>
</dbReference>
<gene>
    <name evidence="2" type="ORF">KQI68_09690</name>
</gene>
<protein>
    <submittedName>
        <fullName evidence="2">SUF system NifU family Fe-S cluster assembly protein</fullName>
    </submittedName>
</protein>
<sequence length="150" mass="16794">MDLNSIYTELVLEHSRNKQNRRDLDEYTHKELGHNPSCGDEITLQLNVVDNVIEDISYTGHGCAISQASTSIMCDNVKGITVDEAIERADKFIGMVKGEITDEDELEELDDAIAFESIQNLPARVKCAVLSWYTLKDILVNDKTEGSFTP</sequence>
<accession>A0ABS6FIU7</accession>
<dbReference type="NCBIfam" id="TIGR01994">
    <property type="entry name" value="SUF_scaf_2"/>
    <property type="match status" value="1"/>
</dbReference>
<reference evidence="2 3" key="1">
    <citation type="submission" date="2021-06" db="EMBL/GenBank/DDBJ databases">
        <authorList>
            <person name="Sun Q."/>
            <person name="Li D."/>
        </authorList>
    </citation>
    <scope>NUCLEOTIDE SEQUENCE [LARGE SCALE GENOMIC DNA]</scope>
    <source>
        <strain evidence="2 3">MSJ-1</strain>
    </source>
</reference>